<evidence type="ECO:0000259" key="10">
    <source>
        <dbReference type="Pfam" id="PF12806"/>
    </source>
</evidence>
<feature type="domain" description="Acyl-CoA dehydrogenase/oxidase C-terminal" evidence="7">
    <location>
        <begin position="282"/>
        <end position="450"/>
    </location>
</feature>
<feature type="domain" description="Acetyl-CoA dehydrogenase-like C-terminal" evidence="10">
    <location>
        <begin position="467"/>
        <end position="593"/>
    </location>
</feature>
<dbReference type="Gene3D" id="2.40.110.10">
    <property type="entry name" value="Butyryl-CoA Dehydrogenase, subunit A, domain 2"/>
    <property type="match status" value="1"/>
</dbReference>
<dbReference type="InterPro" id="IPR009100">
    <property type="entry name" value="AcylCoA_DH/oxidase_NM_dom_sf"/>
</dbReference>
<dbReference type="InterPro" id="IPR006091">
    <property type="entry name" value="Acyl-CoA_Oxase/DH_mid-dom"/>
</dbReference>
<comment type="caution">
    <text evidence="11">The sequence shown here is derived from an EMBL/GenBank/DDBJ whole genome shotgun (WGS) entry which is preliminary data.</text>
</comment>
<evidence type="ECO:0000256" key="2">
    <source>
        <dbReference type="ARBA" id="ARBA00009347"/>
    </source>
</evidence>
<dbReference type="SUPFAM" id="SSF56645">
    <property type="entry name" value="Acyl-CoA dehydrogenase NM domain-like"/>
    <property type="match status" value="1"/>
</dbReference>
<evidence type="ECO:0000256" key="5">
    <source>
        <dbReference type="ARBA" id="ARBA00023002"/>
    </source>
</evidence>
<keyword evidence="5 6" id="KW-0560">Oxidoreductase</keyword>
<evidence type="ECO:0000256" key="3">
    <source>
        <dbReference type="ARBA" id="ARBA00022630"/>
    </source>
</evidence>
<keyword evidence="4 6" id="KW-0274">FAD</keyword>
<proteinExistence type="inferred from homology"/>
<evidence type="ECO:0000256" key="4">
    <source>
        <dbReference type="ARBA" id="ARBA00022827"/>
    </source>
</evidence>
<dbReference type="Gene3D" id="1.20.140.10">
    <property type="entry name" value="Butyryl-CoA Dehydrogenase, subunit A, domain 3"/>
    <property type="match status" value="1"/>
</dbReference>
<evidence type="ECO:0000313" key="11">
    <source>
        <dbReference type="EMBL" id="TBW56845.1"/>
    </source>
</evidence>
<evidence type="ECO:0000259" key="9">
    <source>
        <dbReference type="Pfam" id="PF02771"/>
    </source>
</evidence>
<feature type="domain" description="Acyl-CoA dehydrogenase/oxidase N-terminal" evidence="9">
    <location>
        <begin position="68"/>
        <end position="158"/>
    </location>
</feature>
<protein>
    <submittedName>
        <fullName evidence="11">Acyl-CoA dehydrogenase</fullName>
    </submittedName>
</protein>
<dbReference type="Pfam" id="PF02770">
    <property type="entry name" value="Acyl-CoA_dh_M"/>
    <property type="match status" value="1"/>
</dbReference>
<evidence type="ECO:0000259" key="7">
    <source>
        <dbReference type="Pfam" id="PF00441"/>
    </source>
</evidence>
<dbReference type="Pfam" id="PF02771">
    <property type="entry name" value="Acyl-CoA_dh_N"/>
    <property type="match status" value="1"/>
</dbReference>
<dbReference type="RefSeq" id="WP_131480722.1">
    <property type="nucleotide sequence ID" value="NZ_SJDL01000009.1"/>
</dbReference>
<dbReference type="Proteomes" id="UP000313645">
    <property type="component" value="Unassembled WGS sequence"/>
</dbReference>
<dbReference type="InterPro" id="IPR046373">
    <property type="entry name" value="Acyl-CoA_Oxase/DH_mid-dom_sf"/>
</dbReference>
<dbReference type="Gene3D" id="1.10.540.10">
    <property type="entry name" value="Acyl-CoA dehydrogenase/oxidase, N-terminal domain"/>
    <property type="match status" value="1"/>
</dbReference>
<accession>A0ABY1ZNV4</accession>
<feature type="domain" description="Acyl-CoA oxidase/dehydrogenase middle" evidence="8">
    <location>
        <begin position="163"/>
        <end position="271"/>
    </location>
</feature>
<dbReference type="InterPro" id="IPR025878">
    <property type="entry name" value="Acyl-CoA_dh-like_C_dom"/>
</dbReference>
<dbReference type="InterPro" id="IPR052166">
    <property type="entry name" value="Diverse_Acyl-CoA_DH"/>
</dbReference>
<comment type="cofactor">
    <cofactor evidence="1 6">
        <name>FAD</name>
        <dbReference type="ChEBI" id="CHEBI:57692"/>
    </cofactor>
</comment>
<dbReference type="PANTHER" id="PTHR42803:SF1">
    <property type="entry name" value="BROAD-SPECIFICITY LINEAR ACYL-COA DEHYDROGENASE FADE5"/>
    <property type="match status" value="1"/>
</dbReference>
<evidence type="ECO:0000259" key="8">
    <source>
        <dbReference type="Pfam" id="PF02770"/>
    </source>
</evidence>
<dbReference type="InterPro" id="IPR037069">
    <property type="entry name" value="AcylCoA_DH/ox_N_sf"/>
</dbReference>
<dbReference type="Pfam" id="PF00441">
    <property type="entry name" value="Acyl-CoA_dh_1"/>
    <property type="match status" value="1"/>
</dbReference>
<dbReference type="EMBL" id="SJDL01000009">
    <property type="protein sequence ID" value="TBW56845.1"/>
    <property type="molecule type" value="Genomic_DNA"/>
</dbReference>
<dbReference type="SUPFAM" id="SSF47203">
    <property type="entry name" value="Acyl-CoA dehydrogenase C-terminal domain-like"/>
    <property type="match status" value="1"/>
</dbReference>
<dbReference type="InterPro" id="IPR036250">
    <property type="entry name" value="AcylCo_DH-like_C"/>
</dbReference>
<keyword evidence="3 6" id="KW-0285">Flavoprotein</keyword>
<evidence type="ECO:0000256" key="6">
    <source>
        <dbReference type="RuleBase" id="RU362125"/>
    </source>
</evidence>
<dbReference type="Pfam" id="PF12806">
    <property type="entry name" value="Acyl-CoA_dh_C"/>
    <property type="match status" value="1"/>
</dbReference>
<dbReference type="InterPro" id="IPR013786">
    <property type="entry name" value="AcylCoA_DH/ox_N"/>
</dbReference>
<gene>
    <name evidence="11" type="ORF">EZI54_07790</name>
</gene>
<dbReference type="InterPro" id="IPR009075">
    <property type="entry name" value="AcylCo_DH/oxidase_C"/>
</dbReference>
<dbReference type="PANTHER" id="PTHR42803">
    <property type="entry name" value="ACYL-COA DEHYDROGENASE"/>
    <property type="match status" value="1"/>
</dbReference>
<sequence>MPEYKAPLRDIKFVMSELLDSEQHYANLEGAEDATPDMVDAIIQEGAKFCEQVLSPLNQVGDQEGCTWSEDGVKTPTGFKEAYQQYVEGGWPSMTADPNYGGQGLPSSIGIVMSEMVGTSNWSWGMYPGLSHGATNTIEQHGSEEQKQVYLTKLTSGEWTGTMCLTEPHCGSDLGILRSKAEPNADGSYSISGTKIFISAGEHDMAENIVHIVLARLPGAPEGTKGISLFIVPKFLPSEDGSVGERNAVSCGSIEHKMGIHGNATCVMNFDGAKGWLIGPENKGLNCMFTFMNTARIGTAIQGLGAAELGFQGSLTYAKERLAMRSLNGAKNPDGPADPIIVHPDVRRMLLTQKSVAEAARALIYLAAQQADIVHQGKTEEERKAADEMLGFLTPIAKAFLTEIGYESANLGMQVFGGHGFISEWGMEQNVRDARIGMIYEGTTGIQALDLLGRKVLMTQGESLKGFTKQVHVFCKENADNEQLKQFVEPLQAINKEWGDLTMKIGMNAMKNRDEVGAASVDYLMYSGYAVFAYLWARMAKVALDAMAEGTSEEAFYNAKVQTARFYFKRLLPRAKGHAESMLAGADSLMDLPEEHFAF</sequence>
<evidence type="ECO:0000256" key="1">
    <source>
        <dbReference type="ARBA" id="ARBA00001974"/>
    </source>
</evidence>
<name>A0ABY1ZNV4_9GAMM</name>
<comment type="similarity">
    <text evidence="2 6">Belongs to the acyl-CoA dehydrogenase family.</text>
</comment>
<reference evidence="11 12" key="1">
    <citation type="submission" date="2019-02" db="EMBL/GenBank/DDBJ databases">
        <title>Marinobacter halodurans sp. nov., a marine bacterium isolated from sea tidal flat.</title>
        <authorList>
            <person name="Yoo Y."/>
            <person name="Lee D.W."/>
            <person name="Kim B.S."/>
            <person name="Kim J.-J."/>
        </authorList>
    </citation>
    <scope>NUCLEOTIDE SEQUENCE [LARGE SCALE GENOMIC DNA]</scope>
    <source>
        <strain evidence="11 12">YJ-S3-2</strain>
    </source>
</reference>
<organism evidence="11 12">
    <name type="scientific">Marinobacter halodurans</name>
    <dbReference type="NCBI Taxonomy" id="2528979"/>
    <lineage>
        <taxon>Bacteria</taxon>
        <taxon>Pseudomonadati</taxon>
        <taxon>Pseudomonadota</taxon>
        <taxon>Gammaproteobacteria</taxon>
        <taxon>Pseudomonadales</taxon>
        <taxon>Marinobacteraceae</taxon>
        <taxon>Marinobacter</taxon>
    </lineage>
</organism>
<keyword evidence="12" id="KW-1185">Reference proteome</keyword>
<evidence type="ECO:0000313" key="12">
    <source>
        <dbReference type="Proteomes" id="UP000313645"/>
    </source>
</evidence>